<proteinExistence type="predicted"/>
<feature type="domain" description="OLD protein-like TOPRIM" evidence="2">
    <location>
        <begin position="412"/>
        <end position="475"/>
    </location>
</feature>
<dbReference type="InterPro" id="IPR027417">
    <property type="entry name" value="P-loop_NTPase"/>
</dbReference>
<dbReference type="PANTHER" id="PTHR43581">
    <property type="entry name" value="ATP/GTP PHOSPHATASE"/>
    <property type="match status" value="1"/>
</dbReference>
<evidence type="ECO:0000313" key="3">
    <source>
        <dbReference type="EMBL" id="MFC6035343.1"/>
    </source>
</evidence>
<organism evidence="3 4">
    <name type="scientific">Hyphococcus aureus</name>
    <dbReference type="NCBI Taxonomy" id="2666033"/>
    <lineage>
        <taxon>Bacteria</taxon>
        <taxon>Pseudomonadati</taxon>
        <taxon>Pseudomonadota</taxon>
        <taxon>Alphaproteobacteria</taxon>
        <taxon>Parvularculales</taxon>
        <taxon>Parvularculaceae</taxon>
        <taxon>Hyphococcus</taxon>
    </lineage>
</organism>
<dbReference type="Gene3D" id="3.40.50.300">
    <property type="entry name" value="P-loop containing nucleotide triphosphate hydrolases"/>
    <property type="match status" value="1"/>
</dbReference>
<dbReference type="InterPro" id="IPR041685">
    <property type="entry name" value="AAA_GajA/Old/RecF-like"/>
</dbReference>
<comment type="caution">
    <text evidence="3">The sequence shown here is derived from an EMBL/GenBank/DDBJ whole genome shotgun (WGS) entry which is preliminary data.</text>
</comment>
<dbReference type="Pfam" id="PF20469">
    <property type="entry name" value="OLD-like_TOPRIM"/>
    <property type="match status" value="1"/>
</dbReference>
<evidence type="ECO:0000259" key="1">
    <source>
        <dbReference type="Pfam" id="PF13175"/>
    </source>
</evidence>
<dbReference type="PANTHER" id="PTHR43581:SF4">
    <property type="entry name" value="ATP_GTP PHOSPHATASE"/>
    <property type="match status" value="1"/>
</dbReference>
<gene>
    <name evidence="3" type="ORF">ACFMB1_07295</name>
</gene>
<reference evidence="3 4" key="1">
    <citation type="submission" date="2024-09" db="EMBL/GenBank/DDBJ databases">
        <authorList>
            <person name="Zhang Z.-H."/>
        </authorList>
    </citation>
    <scope>NUCLEOTIDE SEQUENCE [LARGE SCALE GENOMIC DNA]</scope>
    <source>
        <strain evidence="3 4">HHTR114</strain>
    </source>
</reference>
<evidence type="ECO:0000259" key="2">
    <source>
        <dbReference type="Pfam" id="PF20469"/>
    </source>
</evidence>
<keyword evidence="3" id="KW-0378">Hydrolase</keyword>
<keyword evidence="3" id="KW-0540">Nuclease</keyword>
<dbReference type="SUPFAM" id="SSF52540">
    <property type="entry name" value="P-loop containing nucleoside triphosphate hydrolases"/>
    <property type="match status" value="1"/>
</dbReference>
<sequence>MGLLTLVFARFLGLLEDWSRCTFNSAHTQEKTEFEMAIERVIIKNYRALRNTDVRFKPGTNIIVGDNESGKSTILEAMNLALRCQLNRRPAAYELHPFLFNRPAVAEFIASHKAGAPTPPPMIEIELYFAASPNVADFRGVNNSQQDDQAHGLALQIKLDEENFAEEYASYVEDADALNDIPVEYYKIEWRSFAWGPTLTPQAVPMKSTLIDPSAISNTYAANKYVVETLRNYLSKPEQVHLALSYRSMRDEFQSDDRIQAINESLAAQTGVVTDKTLSVAMDTTTRASWETGVLPHLDDIPLTLVGKGEQNSIKIKLAMAAAGGCDIFLMEEPENHLSHGNLGRLVKHLSDSCEGKQLIVSTHSSFVLNKLGVDNVIMFDGATGVTLDDLPADTKSYFKRLPGHDTLRMMLAVRTILVEGPSDELVVQKGFQQKHGVLPLQAGVEVISVGTSFKRFLDIALRLNLDVCVVRDNDGDAAGKTALFEDYVGNDNIVVCIDGDNDARTLEPQLIKANGLQKLNTMLGEEFPDAGALEEHMTANKTDVALKLFEHADPLEIPEYIQHAIR</sequence>
<name>A0ABW1KY38_9PROT</name>
<dbReference type="RefSeq" id="WP_379879334.1">
    <property type="nucleotide sequence ID" value="NZ_JBHPON010000001.1"/>
</dbReference>
<dbReference type="InterPro" id="IPR034139">
    <property type="entry name" value="TOPRIM_OLD"/>
</dbReference>
<dbReference type="EMBL" id="JBHPON010000001">
    <property type="protein sequence ID" value="MFC6035343.1"/>
    <property type="molecule type" value="Genomic_DNA"/>
</dbReference>
<dbReference type="InterPro" id="IPR051396">
    <property type="entry name" value="Bact_Antivir_Def_Nuclease"/>
</dbReference>
<dbReference type="Proteomes" id="UP001596116">
    <property type="component" value="Unassembled WGS sequence"/>
</dbReference>
<accession>A0ABW1KY38</accession>
<keyword evidence="4" id="KW-1185">Reference proteome</keyword>
<dbReference type="Pfam" id="PF13175">
    <property type="entry name" value="AAA_15"/>
    <property type="match status" value="1"/>
</dbReference>
<evidence type="ECO:0000313" key="4">
    <source>
        <dbReference type="Proteomes" id="UP001596116"/>
    </source>
</evidence>
<dbReference type="GO" id="GO:0004519">
    <property type="term" value="F:endonuclease activity"/>
    <property type="evidence" value="ECO:0007669"/>
    <property type="project" value="UniProtKB-KW"/>
</dbReference>
<protein>
    <submittedName>
        <fullName evidence="3">ATP-dependent endonuclease</fullName>
    </submittedName>
</protein>
<dbReference type="CDD" id="cd01026">
    <property type="entry name" value="TOPRIM_OLD"/>
    <property type="match status" value="1"/>
</dbReference>
<feature type="domain" description="Endonuclease GajA/Old nuclease/RecF-like AAA" evidence="1">
    <location>
        <begin position="36"/>
        <end position="181"/>
    </location>
</feature>
<keyword evidence="3" id="KW-0255">Endonuclease</keyword>